<protein>
    <submittedName>
        <fullName evidence="2">Uncharacterized protein</fullName>
    </submittedName>
</protein>
<proteinExistence type="predicted"/>
<name>A0ABR4UF93_9FLAO</name>
<keyword evidence="1" id="KW-0812">Transmembrane</keyword>
<organism evidence="2 3">
    <name type="scientific">Chryseobacterium vrystaatense</name>
    <dbReference type="NCBI Taxonomy" id="307480"/>
    <lineage>
        <taxon>Bacteria</taxon>
        <taxon>Pseudomonadati</taxon>
        <taxon>Bacteroidota</taxon>
        <taxon>Flavobacteriia</taxon>
        <taxon>Flavobacteriales</taxon>
        <taxon>Weeksellaceae</taxon>
        <taxon>Chryseobacterium group</taxon>
        <taxon>Chryseobacterium</taxon>
    </lineage>
</organism>
<evidence type="ECO:0000313" key="2">
    <source>
        <dbReference type="EMBL" id="KFF22679.1"/>
    </source>
</evidence>
<keyword evidence="1" id="KW-0472">Membrane</keyword>
<sequence length="145" mass="17097">MSLHLIDFEYTLKLIFMKKILFAIFAFFFSFGLSQNYEISIQKEKYREKIGSYWTEWSGLKNTNLKIEINSLTETITLHSNPKKIYNIINLKLSKGVDNSSIRDYNCVDSSGKKYLIKFVENAKKQISINLIYDHFEYIYFEGNG</sequence>
<reference evidence="2 3" key="1">
    <citation type="submission" date="2014-07" db="EMBL/GenBank/DDBJ databases">
        <title>Genome of Chryseobacterium vrystaatense LMG 22846.</title>
        <authorList>
            <person name="Pipes S.E."/>
            <person name="Stropko S.J."/>
            <person name="Newman J.D."/>
        </authorList>
    </citation>
    <scope>NUCLEOTIDE SEQUENCE [LARGE SCALE GENOMIC DNA]</scope>
    <source>
        <strain evidence="2 3">LMG 22846</strain>
    </source>
</reference>
<dbReference type="EMBL" id="JPRI01000014">
    <property type="protein sequence ID" value="KFF22679.1"/>
    <property type="molecule type" value="Genomic_DNA"/>
</dbReference>
<gene>
    <name evidence="2" type="ORF">IW16_26755</name>
</gene>
<dbReference type="Proteomes" id="UP000028719">
    <property type="component" value="Unassembled WGS sequence"/>
</dbReference>
<evidence type="ECO:0000313" key="3">
    <source>
        <dbReference type="Proteomes" id="UP000028719"/>
    </source>
</evidence>
<keyword evidence="3" id="KW-1185">Reference proteome</keyword>
<feature type="transmembrane region" description="Helical" evidence="1">
    <location>
        <begin position="20"/>
        <end position="39"/>
    </location>
</feature>
<comment type="caution">
    <text evidence="2">The sequence shown here is derived from an EMBL/GenBank/DDBJ whole genome shotgun (WGS) entry which is preliminary data.</text>
</comment>
<evidence type="ECO:0000256" key="1">
    <source>
        <dbReference type="SAM" id="Phobius"/>
    </source>
</evidence>
<accession>A0ABR4UF93</accession>
<keyword evidence="1" id="KW-1133">Transmembrane helix</keyword>